<comment type="caution">
    <text evidence="1">The sequence shown here is derived from an EMBL/GenBank/DDBJ whole genome shotgun (WGS) entry which is preliminary data.</text>
</comment>
<proteinExistence type="predicted"/>
<name>A0ABT0UHU8_9ACTN</name>
<protein>
    <submittedName>
        <fullName evidence="1">Uncharacterized protein</fullName>
    </submittedName>
</protein>
<evidence type="ECO:0000313" key="2">
    <source>
        <dbReference type="Proteomes" id="UP001431429"/>
    </source>
</evidence>
<accession>A0ABT0UHU8</accession>
<keyword evidence="2" id="KW-1185">Reference proteome</keyword>
<evidence type="ECO:0000313" key="1">
    <source>
        <dbReference type="EMBL" id="MCM2387782.1"/>
    </source>
</evidence>
<sequence length="78" mass="8394">MEMRTWRDARARAEEAAAALHTALTQLGLPERALRSIGPVVTPDGQAYVRVGRDLLDSVRGEEIAEAVRIRAAGPEGA</sequence>
<organism evidence="1 2">
    <name type="scientific">Streptomyces albipurpureus</name>
    <dbReference type="NCBI Taxonomy" id="2897419"/>
    <lineage>
        <taxon>Bacteria</taxon>
        <taxon>Bacillati</taxon>
        <taxon>Actinomycetota</taxon>
        <taxon>Actinomycetes</taxon>
        <taxon>Kitasatosporales</taxon>
        <taxon>Streptomycetaceae</taxon>
        <taxon>Streptomyces</taxon>
    </lineage>
</organism>
<dbReference type="RefSeq" id="WP_250918141.1">
    <property type="nucleotide sequence ID" value="NZ_JAMQAW010000006.1"/>
</dbReference>
<dbReference type="Proteomes" id="UP001431429">
    <property type="component" value="Unassembled WGS sequence"/>
</dbReference>
<dbReference type="EMBL" id="JAMQAW010000006">
    <property type="protein sequence ID" value="MCM2387782.1"/>
    <property type="molecule type" value="Genomic_DNA"/>
</dbReference>
<reference evidence="1" key="1">
    <citation type="submission" date="2022-06" db="EMBL/GenBank/DDBJ databases">
        <title>Genome public.</title>
        <authorList>
            <person name="Sun Q."/>
        </authorList>
    </citation>
    <scope>NUCLEOTIDE SEQUENCE</scope>
    <source>
        <strain evidence="1">CWNU-1</strain>
    </source>
</reference>
<gene>
    <name evidence="1" type="ORF">NBG84_05565</name>
</gene>